<dbReference type="InterPro" id="IPR002110">
    <property type="entry name" value="Ankyrin_rpt"/>
</dbReference>
<evidence type="ECO:0000256" key="11">
    <source>
        <dbReference type="SAM" id="MobiDB-lite"/>
    </source>
</evidence>
<evidence type="ECO:0000256" key="5">
    <source>
        <dbReference type="ARBA" id="ARBA00022737"/>
    </source>
</evidence>
<accession>A0AAD4DGS0</accession>
<sequence>MHNTSSSLPPAVPGSLRSLSVFFLPKDLLNTLTYPDPDPLIQSSSPSPSTATTALLTPITDSNPSSEQQPDKILSLPLKVTPSCRTCAVPNFASVDKQREHVKSDWHLYNLKQQLLDRQAAPISLLRFQEMLLLTSATLTTTAAFQKNTQQQHPSHQFSASFTSMEPFHSSDVAVQTLMSQLEINARESKLAESSDPHLLRQKVLQEQHLKEAHRSPILWLSSTLYGPSVQFGIYKNTLTNKGRCNHLVEHIKSIQFPVPPAPPKKAKVKRAARAMAKALLENQPILHKSDQSEGIEQDAISVLQKGLENEMEIPSSPSSALLRNPTPVDPTVLDLPAEIIDVAPRYWTMILLGGGHFAGMVIDLRGQDKKAHSQGSHVRELKIVAHKTFHRYTVRRKNGGAQSSFGAANSAGAMVRMYNERALKMEVRELLEGWSDWILQSECVFMHAPGNNKRTVFYEDSIMNRADQEGVLRSFPFVTRRPTLTELKRAYQELTTVKIMQPSQEVQLVGDVEQEAEATMVVPKSVSHTSGTNVANIQTISTQALSGPLLKLVELIKKGRVEAMDNYFARTGLDPSQMLPKSPRQEYDQRKTPTLLHLASFLGQAQVVQRLLERHGADPTATIPSLIKRMDKAMEPVSNELLDLAISAKPHTAYDVAKDKETRNAFRRAMAGMPDAWDWAGLARVPSALTPEREAVPQKLRQTKPDGKGSGNENDDKDMVVRDLSTLVALSESSVEPSLSTVQEKMAADREKRAQAAEARRAAQLSARAMRMGKPKSAKDECANCGYDLNSLSPFERFGHQCEKRCL</sequence>
<dbReference type="PANTHER" id="PTHR16036:SF2">
    <property type="entry name" value="TRNA ENDONUCLEASE ANKZF1"/>
    <property type="match status" value="1"/>
</dbReference>
<comment type="similarity">
    <text evidence="2 10">Belongs to the ANKZF1/VMS1 family.</text>
</comment>
<evidence type="ECO:0000256" key="6">
    <source>
        <dbReference type="ARBA" id="ARBA00022759"/>
    </source>
</evidence>
<evidence type="ECO:0000259" key="12">
    <source>
        <dbReference type="PROSITE" id="PS52044"/>
    </source>
</evidence>
<keyword evidence="9" id="KW-0175">Coiled coil</keyword>
<evidence type="ECO:0000256" key="8">
    <source>
        <dbReference type="ARBA" id="ARBA00023043"/>
    </source>
</evidence>
<name>A0AAD4DGS0_9FUNG</name>
<gene>
    <name evidence="13" type="ORF">BGZ95_005436</name>
</gene>
<feature type="active site" evidence="10">
    <location>
        <position position="403"/>
    </location>
</feature>
<dbReference type="Proteomes" id="UP001194580">
    <property type="component" value="Unassembled WGS sequence"/>
</dbReference>
<organism evidence="13 14">
    <name type="scientific">Linnemannia exigua</name>
    <dbReference type="NCBI Taxonomy" id="604196"/>
    <lineage>
        <taxon>Eukaryota</taxon>
        <taxon>Fungi</taxon>
        <taxon>Fungi incertae sedis</taxon>
        <taxon>Mucoromycota</taxon>
        <taxon>Mortierellomycotina</taxon>
        <taxon>Mortierellomycetes</taxon>
        <taxon>Mortierellales</taxon>
        <taxon>Mortierellaceae</taxon>
        <taxon>Linnemannia</taxon>
    </lineage>
</organism>
<dbReference type="GO" id="GO:0004519">
    <property type="term" value="F:endonuclease activity"/>
    <property type="evidence" value="ECO:0007669"/>
    <property type="project" value="UniProtKB-KW"/>
</dbReference>
<feature type="domain" description="VLRF1" evidence="12">
    <location>
        <begin position="344"/>
        <end position="498"/>
    </location>
</feature>
<comment type="subcellular location">
    <subcellularLocation>
        <location evidence="1">Cytoplasm</location>
    </subcellularLocation>
</comment>
<dbReference type="PROSITE" id="PS52044">
    <property type="entry name" value="VLRF1"/>
    <property type="match status" value="1"/>
</dbReference>
<dbReference type="GO" id="GO:0016787">
    <property type="term" value="F:hydrolase activity"/>
    <property type="evidence" value="ECO:0007669"/>
    <property type="project" value="UniProtKB-KW"/>
</dbReference>
<keyword evidence="5" id="KW-0677">Repeat</keyword>
<evidence type="ECO:0000256" key="2">
    <source>
        <dbReference type="ARBA" id="ARBA00009262"/>
    </source>
</evidence>
<evidence type="ECO:0000313" key="14">
    <source>
        <dbReference type="Proteomes" id="UP001194580"/>
    </source>
</evidence>
<keyword evidence="7 10" id="KW-0378">Hydrolase</keyword>
<dbReference type="AlphaFoldDB" id="A0AAD4DGS0"/>
<protein>
    <recommendedName>
        <fullName evidence="12">VLRF1 domain-containing protein</fullName>
    </recommendedName>
</protein>
<dbReference type="GO" id="GO:0036503">
    <property type="term" value="P:ERAD pathway"/>
    <property type="evidence" value="ECO:0007669"/>
    <property type="project" value="TreeGrafter"/>
</dbReference>
<dbReference type="InterPro" id="IPR041175">
    <property type="entry name" value="VLRF1/Vms1"/>
</dbReference>
<keyword evidence="4 10" id="KW-0540">Nuclease</keyword>
<evidence type="ECO:0000256" key="10">
    <source>
        <dbReference type="PROSITE-ProRule" id="PRU01389"/>
    </source>
</evidence>
<dbReference type="Pfam" id="PF18826">
    <property type="entry name" value="bVLRF1"/>
    <property type="match status" value="1"/>
</dbReference>
<reference evidence="13" key="1">
    <citation type="journal article" date="2020" name="Fungal Divers.">
        <title>Resolving the Mortierellaceae phylogeny through synthesis of multi-gene phylogenetics and phylogenomics.</title>
        <authorList>
            <person name="Vandepol N."/>
            <person name="Liber J."/>
            <person name="Desiro A."/>
            <person name="Na H."/>
            <person name="Kennedy M."/>
            <person name="Barry K."/>
            <person name="Grigoriev I.V."/>
            <person name="Miller A.N."/>
            <person name="O'Donnell K."/>
            <person name="Stajich J.E."/>
            <person name="Bonito G."/>
        </authorList>
    </citation>
    <scope>NUCLEOTIDE SEQUENCE</scope>
    <source>
        <strain evidence="13">NRRL 28262</strain>
    </source>
</reference>
<keyword evidence="6 10" id="KW-0255">Endonuclease</keyword>
<comment type="domain">
    <text evidence="10">The VLRF1 domain mediates binding to the 60S ribosomal subunit.</text>
</comment>
<dbReference type="InterPro" id="IPR047139">
    <property type="entry name" value="ANKZ1/VMS1"/>
</dbReference>
<evidence type="ECO:0000313" key="13">
    <source>
        <dbReference type="EMBL" id="KAG0277741.1"/>
    </source>
</evidence>
<evidence type="ECO:0000256" key="7">
    <source>
        <dbReference type="ARBA" id="ARBA00022801"/>
    </source>
</evidence>
<keyword evidence="14" id="KW-1185">Reference proteome</keyword>
<evidence type="ECO:0000256" key="9">
    <source>
        <dbReference type="ARBA" id="ARBA00023054"/>
    </source>
</evidence>
<comment type="caution">
    <text evidence="13">The sequence shown here is derived from an EMBL/GenBank/DDBJ whole genome shotgun (WGS) entry which is preliminary data.</text>
</comment>
<dbReference type="GO" id="GO:0005737">
    <property type="term" value="C:cytoplasm"/>
    <property type="evidence" value="ECO:0007669"/>
    <property type="project" value="UniProtKB-SubCell"/>
</dbReference>
<evidence type="ECO:0000256" key="3">
    <source>
        <dbReference type="ARBA" id="ARBA00022490"/>
    </source>
</evidence>
<keyword evidence="8" id="KW-0040">ANK repeat</keyword>
<evidence type="ECO:0000256" key="1">
    <source>
        <dbReference type="ARBA" id="ARBA00004496"/>
    </source>
</evidence>
<dbReference type="EMBL" id="JAAAIL010000251">
    <property type="protein sequence ID" value="KAG0277741.1"/>
    <property type="molecule type" value="Genomic_DNA"/>
</dbReference>
<evidence type="ECO:0000256" key="4">
    <source>
        <dbReference type="ARBA" id="ARBA00022722"/>
    </source>
</evidence>
<keyword evidence="3 10" id="KW-0963">Cytoplasm</keyword>
<dbReference type="Pfam" id="PF00023">
    <property type="entry name" value="Ank"/>
    <property type="match status" value="1"/>
</dbReference>
<feature type="region of interest" description="Disordered" evidence="11">
    <location>
        <begin position="690"/>
        <end position="719"/>
    </location>
</feature>
<dbReference type="PANTHER" id="PTHR16036">
    <property type="entry name" value="ANKYRIN REPEAT AND ZINC FINGER DOMAIN-CONTAINING PROTEIN 1"/>
    <property type="match status" value="1"/>
</dbReference>
<proteinExistence type="inferred from homology"/>